<feature type="region of interest" description="Disordered" evidence="1">
    <location>
        <begin position="39"/>
        <end position="182"/>
    </location>
</feature>
<comment type="caution">
    <text evidence="2">The sequence shown here is derived from an EMBL/GenBank/DDBJ whole genome shotgun (WGS) entry which is preliminary data.</text>
</comment>
<evidence type="ECO:0000256" key="1">
    <source>
        <dbReference type="SAM" id="MobiDB-lite"/>
    </source>
</evidence>
<gene>
    <name evidence="2" type="ORF">TEA_013339</name>
</gene>
<evidence type="ECO:0000313" key="2">
    <source>
        <dbReference type="EMBL" id="THG20277.1"/>
    </source>
</evidence>
<keyword evidence="3" id="KW-1185">Reference proteome</keyword>
<name>A0A4V3WQH2_CAMSN</name>
<sequence length="182" mass="20177">MMRDLPRFPLFFPPTLLLHTSFIESNHYFDIHRQLPVSEHSGTDPWRTRSAASLPSHTAAAPLSSSTTKQSSSPGGRLPNFLKILVNQTTSKNKKTKSIPTTQSLKDEDEGSGGRRKRRSNISHYRSASTANSKRFINEKEKMAGSVQIGGGCHKSGAFSSTVDEPILFSPLTSPRRRKKEP</sequence>
<dbReference type="Proteomes" id="UP000306102">
    <property type="component" value="Unassembled WGS sequence"/>
</dbReference>
<protein>
    <submittedName>
        <fullName evidence="2">Uncharacterized protein</fullName>
    </submittedName>
</protein>
<evidence type="ECO:0000313" key="3">
    <source>
        <dbReference type="Proteomes" id="UP000306102"/>
    </source>
</evidence>
<organism evidence="2 3">
    <name type="scientific">Camellia sinensis var. sinensis</name>
    <name type="common">China tea</name>
    <dbReference type="NCBI Taxonomy" id="542762"/>
    <lineage>
        <taxon>Eukaryota</taxon>
        <taxon>Viridiplantae</taxon>
        <taxon>Streptophyta</taxon>
        <taxon>Embryophyta</taxon>
        <taxon>Tracheophyta</taxon>
        <taxon>Spermatophyta</taxon>
        <taxon>Magnoliopsida</taxon>
        <taxon>eudicotyledons</taxon>
        <taxon>Gunneridae</taxon>
        <taxon>Pentapetalae</taxon>
        <taxon>asterids</taxon>
        <taxon>Ericales</taxon>
        <taxon>Theaceae</taxon>
        <taxon>Camellia</taxon>
    </lineage>
</organism>
<reference evidence="2 3" key="1">
    <citation type="journal article" date="2018" name="Proc. Natl. Acad. Sci. U.S.A.">
        <title>Draft genome sequence of Camellia sinensis var. sinensis provides insights into the evolution of the tea genome and tea quality.</title>
        <authorList>
            <person name="Wei C."/>
            <person name="Yang H."/>
            <person name="Wang S."/>
            <person name="Zhao J."/>
            <person name="Liu C."/>
            <person name="Gao L."/>
            <person name="Xia E."/>
            <person name="Lu Y."/>
            <person name="Tai Y."/>
            <person name="She G."/>
            <person name="Sun J."/>
            <person name="Cao H."/>
            <person name="Tong W."/>
            <person name="Gao Q."/>
            <person name="Li Y."/>
            <person name="Deng W."/>
            <person name="Jiang X."/>
            <person name="Wang W."/>
            <person name="Chen Q."/>
            <person name="Zhang S."/>
            <person name="Li H."/>
            <person name="Wu J."/>
            <person name="Wang P."/>
            <person name="Li P."/>
            <person name="Shi C."/>
            <person name="Zheng F."/>
            <person name="Jian J."/>
            <person name="Huang B."/>
            <person name="Shan D."/>
            <person name="Shi M."/>
            <person name="Fang C."/>
            <person name="Yue Y."/>
            <person name="Li F."/>
            <person name="Li D."/>
            <person name="Wei S."/>
            <person name="Han B."/>
            <person name="Jiang C."/>
            <person name="Yin Y."/>
            <person name="Xia T."/>
            <person name="Zhang Z."/>
            <person name="Bennetzen J.L."/>
            <person name="Zhao S."/>
            <person name="Wan X."/>
        </authorList>
    </citation>
    <scope>NUCLEOTIDE SEQUENCE [LARGE SCALE GENOMIC DNA]</scope>
    <source>
        <strain evidence="3">cv. Shuchazao</strain>
        <tissue evidence="2">Leaf</tissue>
    </source>
</reference>
<feature type="compositionally biased region" description="Polar residues" evidence="1">
    <location>
        <begin position="122"/>
        <end position="135"/>
    </location>
</feature>
<proteinExistence type="predicted"/>
<dbReference type="AlphaFoldDB" id="A0A4V3WQH2"/>
<dbReference type="EMBL" id="SDRB02002035">
    <property type="protein sequence ID" value="THG20277.1"/>
    <property type="molecule type" value="Genomic_DNA"/>
</dbReference>
<accession>A0A4V3WQH2</accession>
<feature type="compositionally biased region" description="Low complexity" evidence="1">
    <location>
        <begin position="64"/>
        <end position="73"/>
    </location>
</feature>